<evidence type="ECO:0000256" key="4">
    <source>
        <dbReference type="ARBA" id="ARBA00023136"/>
    </source>
</evidence>
<feature type="domain" description="Major facilitator superfamily (MFS) profile" evidence="6">
    <location>
        <begin position="1"/>
        <end position="408"/>
    </location>
</feature>
<feature type="transmembrane region" description="Helical" evidence="5">
    <location>
        <begin position="255"/>
        <end position="273"/>
    </location>
</feature>
<evidence type="ECO:0000313" key="7">
    <source>
        <dbReference type="EMBL" id="MPL89181.1"/>
    </source>
</evidence>
<keyword evidence="4 5" id="KW-0472">Membrane</keyword>
<sequence>MIKRFSLYGFLKNQRYFEPFIILFFLQEGLSYTEIGFLIAFRELFINIMEIPSGAAADLFGRRRSMMFSFIAYIISFAVFGFSEAYWHFYVAMFFFAIGEAFRTGTHKAMIFTWLRIQGRTDEKTQVYGYTRSWSKIGSVVSTIIAVAVVFIARDYSWVFLFAIIPYLAGLINFFWYPKDLEGQPDVHANVKTVFRHLRICLKNSLSISPLRRLMIESMSFEGVFKAVENYLQPLVKNMALMLPLFIGMGDIRRSAILIGIVYIILYLSSAYASRMSYRLSKHAGGDTEGSGVCWEMGLLIYLALIPLLVFELYWAAVIGFIILALIQNFWRPMLISRFDKFASETEGATILSIESQVKSVATMVIAPVMGASVDFLIGRNLGGQFWPVAAIGAIIALSIIITSSRHKPASA</sequence>
<dbReference type="InterPro" id="IPR005829">
    <property type="entry name" value="Sugar_transporter_CS"/>
</dbReference>
<comment type="caution">
    <text evidence="7">The sequence shown here is derived from an EMBL/GenBank/DDBJ whole genome shotgun (WGS) entry which is preliminary data.</text>
</comment>
<name>A0A644VD47_9ZZZZ</name>
<reference evidence="7" key="1">
    <citation type="submission" date="2019-08" db="EMBL/GenBank/DDBJ databases">
        <authorList>
            <person name="Kucharzyk K."/>
            <person name="Murdoch R.W."/>
            <person name="Higgins S."/>
            <person name="Loffler F."/>
        </authorList>
    </citation>
    <scope>NUCLEOTIDE SEQUENCE</scope>
</reference>
<accession>A0A644VD47</accession>
<evidence type="ECO:0000256" key="1">
    <source>
        <dbReference type="ARBA" id="ARBA00004141"/>
    </source>
</evidence>
<proteinExistence type="predicted"/>
<keyword evidence="2 5" id="KW-0812">Transmembrane</keyword>
<feature type="transmembrane region" description="Helical" evidence="5">
    <location>
        <begin position="299"/>
        <end position="327"/>
    </location>
</feature>
<feature type="transmembrane region" description="Helical" evidence="5">
    <location>
        <begin position="385"/>
        <end position="403"/>
    </location>
</feature>
<gene>
    <name evidence="7" type="ORF">SDC9_35214</name>
</gene>
<evidence type="ECO:0000256" key="2">
    <source>
        <dbReference type="ARBA" id="ARBA00022692"/>
    </source>
</evidence>
<dbReference type="EMBL" id="VSSQ01000275">
    <property type="protein sequence ID" value="MPL89181.1"/>
    <property type="molecule type" value="Genomic_DNA"/>
</dbReference>
<dbReference type="GO" id="GO:0016020">
    <property type="term" value="C:membrane"/>
    <property type="evidence" value="ECO:0007669"/>
    <property type="project" value="UniProtKB-SubCell"/>
</dbReference>
<dbReference type="GO" id="GO:0022857">
    <property type="term" value="F:transmembrane transporter activity"/>
    <property type="evidence" value="ECO:0007669"/>
    <property type="project" value="InterPro"/>
</dbReference>
<dbReference type="Gene3D" id="1.20.1250.20">
    <property type="entry name" value="MFS general substrate transporter like domains"/>
    <property type="match status" value="1"/>
</dbReference>
<dbReference type="InterPro" id="IPR036259">
    <property type="entry name" value="MFS_trans_sf"/>
</dbReference>
<evidence type="ECO:0000256" key="3">
    <source>
        <dbReference type="ARBA" id="ARBA00022989"/>
    </source>
</evidence>
<feature type="transmembrane region" description="Helical" evidence="5">
    <location>
        <begin position="158"/>
        <end position="177"/>
    </location>
</feature>
<dbReference type="PANTHER" id="PTHR23530">
    <property type="entry name" value="TRANSPORT PROTEIN-RELATED"/>
    <property type="match status" value="1"/>
</dbReference>
<feature type="transmembrane region" description="Helical" evidence="5">
    <location>
        <begin position="133"/>
        <end position="152"/>
    </location>
</feature>
<comment type="subcellular location">
    <subcellularLocation>
        <location evidence="1">Membrane</location>
        <topology evidence="1">Multi-pass membrane protein</topology>
    </subcellularLocation>
</comment>
<evidence type="ECO:0000256" key="5">
    <source>
        <dbReference type="SAM" id="Phobius"/>
    </source>
</evidence>
<dbReference type="Pfam" id="PF07690">
    <property type="entry name" value="MFS_1"/>
    <property type="match status" value="1"/>
</dbReference>
<dbReference type="AlphaFoldDB" id="A0A644VD47"/>
<protein>
    <recommendedName>
        <fullName evidence="6">Major facilitator superfamily (MFS) profile domain-containing protein</fullName>
    </recommendedName>
</protein>
<keyword evidence="3 5" id="KW-1133">Transmembrane helix</keyword>
<organism evidence="7">
    <name type="scientific">bioreactor metagenome</name>
    <dbReference type="NCBI Taxonomy" id="1076179"/>
    <lineage>
        <taxon>unclassified sequences</taxon>
        <taxon>metagenomes</taxon>
        <taxon>ecological metagenomes</taxon>
    </lineage>
</organism>
<evidence type="ECO:0000259" key="6">
    <source>
        <dbReference type="PROSITE" id="PS50850"/>
    </source>
</evidence>
<dbReference type="PROSITE" id="PS00216">
    <property type="entry name" value="SUGAR_TRANSPORT_1"/>
    <property type="match status" value="1"/>
</dbReference>
<dbReference type="SUPFAM" id="SSF103473">
    <property type="entry name" value="MFS general substrate transporter"/>
    <property type="match status" value="1"/>
</dbReference>
<dbReference type="InterPro" id="IPR053160">
    <property type="entry name" value="MFS_DHA3_Transporter"/>
</dbReference>
<dbReference type="InterPro" id="IPR011701">
    <property type="entry name" value="MFS"/>
</dbReference>
<dbReference type="PROSITE" id="PS50850">
    <property type="entry name" value="MFS"/>
    <property type="match status" value="1"/>
</dbReference>
<feature type="transmembrane region" description="Helical" evidence="5">
    <location>
        <begin position="20"/>
        <end position="45"/>
    </location>
</feature>
<feature type="transmembrane region" description="Helical" evidence="5">
    <location>
        <begin position="66"/>
        <end position="83"/>
    </location>
</feature>
<dbReference type="PANTHER" id="PTHR23530:SF1">
    <property type="entry name" value="PERMEASE, MAJOR FACILITATOR SUPERFAMILY-RELATED"/>
    <property type="match status" value="1"/>
</dbReference>
<dbReference type="InterPro" id="IPR020846">
    <property type="entry name" value="MFS_dom"/>
</dbReference>